<feature type="binding site" evidence="7">
    <location>
        <position position="361"/>
    </location>
    <ligand>
        <name>ATP</name>
        <dbReference type="ChEBI" id="CHEBI:30616"/>
    </ligand>
</feature>
<organism evidence="10 13">
    <name type="scientific">Peronospora belbahrii</name>
    <dbReference type="NCBI Taxonomy" id="622444"/>
    <lineage>
        <taxon>Eukaryota</taxon>
        <taxon>Sar</taxon>
        <taxon>Stramenopiles</taxon>
        <taxon>Oomycota</taxon>
        <taxon>Peronosporomycetes</taxon>
        <taxon>Peronosporales</taxon>
        <taxon>Peronosporaceae</taxon>
        <taxon>Peronospora</taxon>
    </lineage>
</organism>
<dbReference type="InterPro" id="IPR000719">
    <property type="entry name" value="Prot_kinase_dom"/>
</dbReference>
<reference evidence="10 12" key="1">
    <citation type="submission" date="2021-11" db="EMBL/GenBank/DDBJ databases">
        <authorList>
            <person name="Islam A."/>
            <person name="Islam S."/>
            <person name="Flora M.S."/>
            <person name="Rahman M."/>
            <person name="Ziaur R.M."/>
            <person name="Epstein J.H."/>
            <person name="Hassan M."/>
            <person name="Klassen M."/>
            <person name="Woodard K."/>
            <person name="Webb A."/>
            <person name="Webby R.J."/>
            <person name="El Zowalaty M.E."/>
        </authorList>
    </citation>
    <scope>NUCLEOTIDE SEQUENCE</scope>
    <source>
        <strain evidence="11">Pbs1</strain>
        <strain evidence="10">Pbs3</strain>
    </source>
</reference>
<evidence type="ECO:0000256" key="3">
    <source>
        <dbReference type="ARBA" id="ARBA00022777"/>
    </source>
</evidence>
<comment type="caution">
    <text evidence="10">The sequence shown here is derived from an EMBL/GenBank/DDBJ whole genome shotgun (WGS) entry which is preliminary data.</text>
</comment>
<dbReference type="SUPFAM" id="SSF56112">
    <property type="entry name" value="Protein kinase-like (PK-like)"/>
    <property type="match status" value="1"/>
</dbReference>
<dbReference type="Gene3D" id="3.30.200.20">
    <property type="entry name" value="Phosphorylase Kinase, domain 1"/>
    <property type="match status" value="1"/>
</dbReference>
<dbReference type="Pfam" id="PF00069">
    <property type="entry name" value="Pkinase"/>
    <property type="match status" value="1"/>
</dbReference>
<dbReference type="InterPro" id="IPR017441">
    <property type="entry name" value="Protein_kinase_ATP_BS"/>
</dbReference>
<feature type="compositionally biased region" description="Polar residues" evidence="8">
    <location>
        <begin position="1"/>
        <end position="15"/>
    </location>
</feature>
<evidence type="ECO:0000256" key="5">
    <source>
        <dbReference type="ARBA" id="ARBA00023193"/>
    </source>
</evidence>
<dbReference type="InterPro" id="IPR050339">
    <property type="entry name" value="CC_SR_Kinase"/>
</dbReference>
<evidence type="ECO:0000313" key="13">
    <source>
        <dbReference type="Proteomes" id="UP001160483"/>
    </source>
</evidence>
<evidence type="ECO:0000256" key="2">
    <source>
        <dbReference type="ARBA" id="ARBA00022741"/>
    </source>
</evidence>
<feature type="region of interest" description="Disordered" evidence="8">
    <location>
        <begin position="132"/>
        <end position="152"/>
    </location>
</feature>
<evidence type="ECO:0000256" key="7">
    <source>
        <dbReference type="PROSITE-ProRule" id="PRU10141"/>
    </source>
</evidence>
<dbReference type="InterPro" id="IPR008271">
    <property type="entry name" value="Ser/Thr_kinase_AS"/>
</dbReference>
<dbReference type="GO" id="GO:0004713">
    <property type="term" value="F:protein tyrosine kinase activity"/>
    <property type="evidence" value="ECO:0007669"/>
    <property type="project" value="TreeGrafter"/>
</dbReference>
<accession>A0AAU9L4F3</accession>
<dbReference type="PANTHER" id="PTHR11042:SF185">
    <property type="entry name" value="WEE1-LIKE PROTEIN KINASE"/>
    <property type="match status" value="1"/>
</dbReference>
<dbReference type="GO" id="GO:0005524">
    <property type="term" value="F:ATP binding"/>
    <property type="evidence" value="ECO:0007669"/>
    <property type="project" value="UniProtKB-UniRule"/>
</dbReference>
<dbReference type="GO" id="GO:0005634">
    <property type="term" value="C:nucleus"/>
    <property type="evidence" value="ECO:0007669"/>
    <property type="project" value="TreeGrafter"/>
</dbReference>
<name>A0AAU9L4F3_9STRA</name>
<keyword evidence="1" id="KW-0808">Transferase</keyword>
<evidence type="ECO:0000313" key="10">
    <source>
        <dbReference type="EMBL" id="CAH0475001.1"/>
    </source>
</evidence>
<dbReference type="PROSITE" id="PS50011">
    <property type="entry name" value="PROTEIN_KINASE_DOM"/>
    <property type="match status" value="1"/>
</dbReference>
<feature type="region of interest" description="Disordered" evidence="8">
    <location>
        <begin position="1"/>
        <end position="29"/>
    </location>
</feature>
<protein>
    <recommendedName>
        <fullName evidence="9">Protein kinase domain-containing protein</fullName>
    </recommendedName>
</protein>
<dbReference type="EMBL" id="CAKLCB010000072">
    <property type="protein sequence ID" value="CAH0514450.1"/>
    <property type="molecule type" value="Genomic_DNA"/>
</dbReference>
<dbReference type="AlphaFoldDB" id="A0AAU9L4F3"/>
<keyword evidence="3" id="KW-0418">Kinase</keyword>
<dbReference type="SMART" id="SM00220">
    <property type="entry name" value="S_TKc"/>
    <property type="match status" value="1"/>
</dbReference>
<evidence type="ECO:0000256" key="8">
    <source>
        <dbReference type="SAM" id="MobiDB-lite"/>
    </source>
</evidence>
<evidence type="ECO:0000313" key="11">
    <source>
        <dbReference type="EMBL" id="CAH0514450.1"/>
    </source>
</evidence>
<dbReference type="GO" id="GO:0005737">
    <property type="term" value="C:cytoplasm"/>
    <property type="evidence" value="ECO:0007669"/>
    <property type="project" value="TreeGrafter"/>
</dbReference>
<keyword evidence="2 7" id="KW-0547">Nucleotide-binding</keyword>
<keyword evidence="12" id="KW-1185">Reference proteome</keyword>
<evidence type="ECO:0000259" key="9">
    <source>
        <dbReference type="PROSITE" id="PS50011"/>
    </source>
</evidence>
<comment type="similarity">
    <text evidence="6">Belongs to the protein kinase superfamily. Ser/Thr protein kinase family. GCN2 subfamily.</text>
</comment>
<evidence type="ECO:0000256" key="6">
    <source>
        <dbReference type="ARBA" id="ARBA00037982"/>
    </source>
</evidence>
<dbReference type="PROSITE" id="PS00108">
    <property type="entry name" value="PROTEIN_KINASE_ST"/>
    <property type="match status" value="1"/>
</dbReference>
<evidence type="ECO:0000256" key="1">
    <source>
        <dbReference type="ARBA" id="ARBA00022679"/>
    </source>
</evidence>
<dbReference type="Proteomes" id="UP001158986">
    <property type="component" value="Unassembled WGS sequence"/>
</dbReference>
<dbReference type="InterPro" id="IPR011009">
    <property type="entry name" value="Kinase-like_dom_sf"/>
</dbReference>
<feature type="domain" description="Protein kinase" evidence="9">
    <location>
        <begin position="331"/>
        <end position="580"/>
    </location>
</feature>
<keyword evidence="4 7" id="KW-0067">ATP-binding</keyword>
<gene>
    <name evidence="11" type="ORF">PBS001_LOCUS1200</name>
    <name evidence="10" type="ORF">PBS003_LOCUS1837</name>
</gene>
<dbReference type="Gene3D" id="1.10.510.10">
    <property type="entry name" value="Transferase(Phosphotransferase) domain 1"/>
    <property type="match status" value="1"/>
</dbReference>
<dbReference type="PROSITE" id="PS00107">
    <property type="entry name" value="PROTEIN_KINASE_ATP"/>
    <property type="match status" value="1"/>
</dbReference>
<dbReference type="EMBL" id="CAKKTJ010000119">
    <property type="protein sequence ID" value="CAH0475001.1"/>
    <property type="molecule type" value="Genomic_DNA"/>
</dbReference>
<proteinExistence type="inferred from homology"/>
<dbReference type="PANTHER" id="PTHR11042">
    <property type="entry name" value="EUKARYOTIC TRANSLATION INITIATION FACTOR 2-ALPHA KINASE EIF2-ALPHA KINASE -RELATED"/>
    <property type="match status" value="1"/>
</dbReference>
<evidence type="ECO:0000313" key="12">
    <source>
        <dbReference type="Proteomes" id="UP001158986"/>
    </source>
</evidence>
<dbReference type="FunFam" id="3.30.200.20:FF:000356">
    <property type="entry name" value="WEE protein kinase"/>
    <property type="match status" value="1"/>
</dbReference>
<keyword evidence="5" id="KW-0652">Protein synthesis inhibitor</keyword>
<evidence type="ECO:0000256" key="4">
    <source>
        <dbReference type="ARBA" id="ARBA00022840"/>
    </source>
</evidence>
<dbReference type="GO" id="GO:0017148">
    <property type="term" value="P:negative regulation of translation"/>
    <property type="evidence" value="ECO:0007669"/>
    <property type="project" value="UniProtKB-KW"/>
</dbReference>
<dbReference type="Proteomes" id="UP001160483">
    <property type="component" value="Unassembled WGS sequence"/>
</dbReference>
<sequence>MLLNASRSKTKATTISSGSSSGSSHHVIKKQRSIHEFFSHSAINHKQKSGKLRKARRSLEASAKGNNSSVTTIEEDINHYDYDADKYNRDTIQKRIDYNMMEDESNEELILQGKDKGRQPKKIDFTTIATTGTSTAATSSQQSEPDFEPAHTPLRFGYPVSSQSYYTPIHHPQSHQYSQDDLDYLTPRDQPVIPLSNPTTPSPLKKRPRFHSTEVELIQDEPVQNLTQDMTHMDVRYVREGLPSFSSQSSMEVSSPQNKSVNVVVNTKRERCKEEQAVSFLSAESYVNPFAPESTTESGKKKISRRKRKSFSSTWVGAKNGSPIAKYLSDFSELGLIGSGSFSKVYKCVKKIDGWVYAVKKSKRHFRGKADTERALREVQALAALSSSNHVVRYFDAWIEDDLLYIQLEKLEACSLASFVNKYTPYKVPEETLCKLLCHLAQALFDMHSKKMVHMDVKLQNVLVGPGEVYKLGDLGTVAHLDGSMEIREGDNRYLSRELLEGNRNNLRAGDIFALGATIYELALGTTLASGGDEWQKIRDGDLVMFRQYSNSLQHLIANMMHPDALQRPLAEDILQHEVVLPFR</sequence>